<feature type="compositionally biased region" description="Low complexity" evidence="9">
    <location>
        <begin position="700"/>
        <end position="712"/>
    </location>
</feature>
<dbReference type="PROSITE" id="PS51843">
    <property type="entry name" value="NR_LBD"/>
    <property type="match status" value="1"/>
</dbReference>
<keyword evidence="3" id="KW-0862">Zinc</keyword>
<dbReference type="InterPro" id="IPR001628">
    <property type="entry name" value="Znf_hrmn_rcpt"/>
</dbReference>
<dbReference type="CDD" id="cd06969">
    <property type="entry name" value="NR_DBD_NGFI-B"/>
    <property type="match status" value="1"/>
</dbReference>
<comment type="caution">
    <text evidence="12">The sequence shown here is derived from an EMBL/GenBank/DDBJ whole genome shotgun (WGS) entry which is preliminary data.</text>
</comment>
<dbReference type="PRINTS" id="PR00398">
    <property type="entry name" value="STRDHORMONER"/>
</dbReference>
<feature type="region of interest" description="Disordered" evidence="9">
    <location>
        <begin position="1152"/>
        <end position="1174"/>
    </location>
</feature>
<dbReference type="STRING" id="147828.A0A4S2LB89"/>
<feature type="compositionally biased region" description="Polar residues" evidence="9">
    <location>
        <begin position="330"/>
        <end position="357"/>
    </location>
</feature>
<dbReference type="EMBL" id="SJOL01008423">
    <property type="protein sequence ID" value="TGZ60341.1"/>
    <property type="molecule type" value="Genomic_DNA"/>
</dbReference>
<feature type="compositionally biased region" description="Basic and acidic residues" evidence="9">
    <location>
        <begin position="360"/>
        <end position="370"/>
    </location>
</feature>
<dbReference type="Pfam" id="PF00105">
    <property type="entry name" value="zf-C4"/>
    <property type="match status" value="1"/>
</dbReference>
<reference evidence="12 13" key="1">
    <citation type="journal article" date="2019" name="BMC Genomics">
        <title>New insights from Opisthorchis felineus genome: update on genomics of the epidemiologically important liver flukes.</title>
        <authorList>
            <person name="Ershov N.I."/>
            <person name="Mordvinov V.A."/>
            <person name="Prokhortchouk E.B."/>
            <person name="Pakharukova M.Y."/>
            <person name="Gunbin K.V."/>
            <person name="Ustyantsev K."/>
            <person name="Genaev M.A."/>
            <person name="Blinov A.G."/>
            <person name="Mazur A."/>
            <person name="Boulygina E."/>
            <person name="Tsygankova S."/>
            <person name="Khrameeva E."/>
            <person name="Chekanov N."/>
            <person name="Fan G."/>
            <person name="Xiao A."/>
            <person name="Zhang H."/>
            <person name="Xu X."/>
            <person name="Yang H."/>
            <person name="Solovyev V."/>
            <person name="Lee S.M."/>
            <person name="Liu X."/>
            <person name="Afonnikov D.A."/>
            <person name="Skryabin K.G."/>
        </authorList>
    </citation>
    <scope>NUCLEOTIDE SEQUENCE [LARGE SCALE GENOMIC DNA]</scope>
    <source>
        <strain evidence="12">AK-0245</strain>
        <tissue evidence="12">Whole organism</tissue>
    </source>
</reference>
<evidence type="ECO:0000313" key="12">
    <source>
        <dbReference type="EMBL" id="TGZ60341.1"/>
    </source>
</evidence>
<feature type="domain" description="NR LBD" evidence="11">
    <location>
        <begin position="1015"/>
        <end position="1412"/>
    </location>
</feature>
<evidence type="ECO:0000256" key="4">
    <source>
        <dbReference type="ARBA" id="ARBA00023015"/>
    </source>
</evidence>
<feature type="region of interest" description="Disordered" evidence="9">
    <location>
        <begin position="547"/>
        <end position="567"/>
    </location>
</feature>
<dbReference type="GO" id="GO:0071376">
    <property type="term" value="P:cellular response to corticotropin-releasing hormone stimulus"/>
    <property type="evidence" value="ECO:0007669"/>
    <property type="project" value="TreeGrafter"/>
</dbReference>
<dbReference type="GO" id="GO:0000978">
    <property type="term" value="F:RNA polymerase II cis-regulatory region sequence-specific DNA binding"/>
    <property type="evidence" value="ECO:0007669"/>
    <property type="project" value="TreeGrafter"/>
</dbReference>
<feature type="compositionally biased region" description="Polar residues" evidence="9">
    <location>
        <begin position="91"/>
        <end position="105"/>
    </location>
</feature>
<dbReference type="Proteomes" id="UP000308267">
    <property type="component" value="Unassembled WGS sequence"/>
</dbReference>
<feature type="region of interest" description="Disordered" evidence="9">
    <location>
        <begin position="491"/>
        <end position="511"/>
    </location>
</feature>
<evidence type="ECO:0000259" key="11">
    <source>
        <dbReference type="PROSITE" id="PS51843"/>
    </source>
</evidence>
<feature type="region of interest" description="Disordered" evidence="9">
    <location>
        <begin position="671"/>
        <end position="712"/>
    </location>
</feature>
<organism evidence="12 13">
    <name type="scientific">Opisthorchis felineus</name>
    <dbReference type="NCBI Taxonomy" id="147828"/>
    <lineage>
        <taxon>Eukaryota</taxon>
        <taxon>Metazoa</taxon>
        <taxon>Spiralia</taxon>
        <taxon>Lophotrochozoa</taxon>
        <taxon>Platyhelminthes</taxon>
        <taxon>Trematoda</taxon>
        <taxon>Digenea</taxon>
        <taxon>Opisthorchiida</taxon>
        <taxon>Opisthorchiata</taxon>
        <taxon>Opisthorchiidae</taxon>
        <taxon>Opisthorchis</taxon>
    </lineage>
</organism>
<sequence>MLVPNSSLLKPNCDITESSTFSATMCSAAGGIAKPFGEMDNSTAYSDASTRMTTFETYQTSKRRNAHRMSLFKNELDESDTETSHEHRIQKSTGSTSAPQYQQPHPRQGILSVYKPVYDFDNDYPSGTVAHYADASFEPVSHSQPNAECPRWSNALSQVAAVAAAAMVCASVGETDRNRPPSLGRDNQQQQHQLQQEAVAEKSICSTMDPVEKNQTYFHTKGDMMSARDPAQTLYYVEATSNNFGHDMSKEFTHSFQKIQSCVETESLLRKNHDYTTFFSNTGSKETKYLMEMNGSDKHNEIRTYGDTMLQSTMEKDSDLMGHERLFVNPENSSPHFSGSPTISSNKTANSEQNSNPCDARMKQQAHDEQHCHPVLHSDCANGEQVEKMVVSEIKSNGLSGPGRSAFTSNQLTRSESLFKTASHAGTYYQQERTHTDDSIVNSNKQFARNRLYAKTNCPEELFHTQDRVALSNMDSEPGWQSASNLTFSANNPINSRIPSTPHDNSNEPVRKQATLSDYSDKHATTTTTNLLYAPLNYVSEPRPPSYYPADSVRQEPSWEASSPAPQPGLEHIHDRFTLSPLSYLSASIFPATLYNESHQSRMDASYLAAQQALLASYLQREGHASDAQALHHFMENQLDEQGSAKAPHLFPYSSESLYEDVGPHLDLPKEPFRSVNGERTVNPCYTDTKPSRHYESDISKPSSDSESTSYHSELGELPHLQRYLSNRTELEHGMQALQSRYCTNNAHSDTISRNALPPVDFSIHVPSSQPSQDFPPYYIDFDAKQRLSYNLSSLTYRRPSSATSPIEQRHMTSDSSSSDPLTSSPALPRAMSCKVPTFPTSSGMMPVKQVDVDFNQQCLVCGDSAACQHYGVRTCEGCKGFFKRTIQKNAQYVCLQSKNCVVDKRRRNRCQYCRFQKCLKVGMVKEVVRRDSLKGRRGRLSSKARCQLNEHTYGSNYPGHLSDLYLSSANHNSMRKTIAPVNHTSSITRRFGDSLSGSGTNNHRINSSSTSVNSTVTLLSMLTKAYEMVGPLPSTLDHEAVNYTTLDDESVPGDIDHHGKSLTMDTCEVSCNRSENASLVRLCNALQQSLHELRRYAELVPGFSSLTANDREVLLKMHSLDLLSLRLALRCTNPKLSYCPNSSDARKIRSTNSDLPHTPGQQKFTPSVCGSRSPTEERMVNSLEYNSNTSTPKQLYQSGSLCDSRPHFGSHSSLEDLANHAPNQRAVPIYQFENGAVFTYEQLVAAGFGEWGMQLWECGMQLRTLIQNDWSAVAGIAALILVNYKSVNCHSPLAKPSDVYALHHRFVEMLKSHCCATVYSSQVNSPANTLNYASRKSFRTDNQTSATHNNRNGAGAALSTPRVDSTYFSKVFQQKDEIRSMTRACLLSPMTRLLETESLISPWLQELVDLTLTTE</sequence>
<keyword evidence="4" id="KW-0805">Transcription regulation</keyword>
<dbReference type="PROSITE" id="PS51030">
    <property type="entry name" value="NUCLEAR_REC_DBD_2"/>
    <property type="match status" value="1"/>
</dbReference>
<keyword evidence="13" id="KW-1185">Reference proteome</keyword>
<dbReference type="InterPro" id="IPR000536">
    <property type="entry name" value="Nucl_hrmn_rcpt_lig-bd"/>
</dbReference>
<feature type="region of interest" description="Disordered" evidence="9">
    <location>
        <begin position="798"/>
        <end position="829"/>
    </location>
</feature>
<evidence type="ECO:0008006" key="14">
    <source>
        <dbReference type="Google" id="ProtNLM"/>
    </source>
</evidence>
<gene>
    <name evidence="12" type="ORF">CRM22_008593</name>
</gene>
<dbReference type="OrthoDB" id="5952118at2759"/>
<dbReference type="GO" id="GO:0005667">
    <property type="term" value="C:transcription regulator complex"/>
    <property type="evidence" value="ECO:0007669"/>
    <property type="project" value="TreeGrafter"/>
</dbReference>
<dbReference type="GO" id="GO:0005634">
    <property type="term" value="C:nucleus"/>
    <property type="evidence" value="ECO:0007669"/>
    <property type="project" value="TreeGrafter"/>
</dbReference>
<protein>
    <recommendedName>
        <fullName evidence="14">Nuclear receptor domain-containing protein</fullName>
    </recommendedName>
</protein>
<keyword evidence="7" id="KW-0675">Receptor</keyword>
<evidence type="ECO:0000256" key="8">
    <source>
        <dbReference type="ARBA" id="ARBA00023242"/>
    </source>
</evidence>
<dbReference type="SUPFAM" id="SSF57716">
    <property type="entry name" value="Glucocorticoid receptor-like (DNA-binding domain)"/>
    <property type="match status" value="1"/>
</dbReference>
<dbReference type="SMART" id="SM00399">
    <property type="entry name" value="ZnF_C4"/>
    <property type="match status" value="1"/>
</dbReference>
<dbReference type="PROSITE" id="PS00031">
    <property type="entry name" value="NUCLEAR_REC_DBD_1"/>
    <property type="match status" value="1"/>
</dbReference>
<feature type="compositionally biased region" description="Polar residues" evidence="9">
    <location>
        <begin position="798"/>
        <end position="807"/>
    </location>
</feature>
<evidence type="ECO:0000256" key="1">
    <source>
        <dbReference type="ARBA" id="ARBA00022723"/>
    </source>
</evidence>
<dbReference type="Gene3D" id="1.10.565.10">
    <property type="entry name" value="Retinoid X Receptor"/>
    <property type="match status" value="1"/>
</dbReference>
<feature type="compositionally biased region" description="Low complexity" evidence="9">
    <location>
        <begin position="814"/>
        <end position="826"/>
    </location>
</feature>
<keyword evidence="2" id="KW-0863">Zinc-finger</keyword>
<dbReference type="PANTHER" id="PTHR24085">
    <property type="entry name" value="NUCLEAR HORMONE RECEPTOR"/>
    <property type="match status" value="1"/>
</dbReference>
<proteinExistence type="predicted"/>
<evidence type="ECO:0000259" key="10">
    <source>
        <dbReference type="PROSITE" id="PS51030"/>
    </source>
</evidence>
<keyword evidence="8" id="KW-0539">Nucleus</keyword>
<evidence type="ECO:0000256" key="7">
    <source>
        <dbReference type="ARBA" id="ARBA00023170"/>
    </source>
</evidence>
<dbReference type="PANTHER" id="PTHR24085:SF4">
    <property type="entry name" value="NUCLEAR HORMONE RECEPTOR HR38-RELATED"/>
    <property type="match status" value="1"/>
</dbReference>
<feature type="region of interest" description="Disordered" evidence="9">
    <location>
        <begin position="328"/>
        <end position="370"/>
    </location>
</feature>
<evidence type="ECO:0000256" key="9">
    <source>
        <dbReference type="SAM" id="MobiDB-lite"/>
    </source>
</evidence>
<feature type="region of interest" description="Disordered" evidence="9">
    <location>
        <begin position="175"/>
        <end position="200"/>
    </location>
</feature>
<feature type="compositionally biased region" description="Basic and acidic residues" evidence="9">
    <location>
        <begin position="690"/>
        <end position="699"/>
    </location>
</feature>
<accession>A0A4S2LB89</accession>
<dbReference type="PRINTS" id="PR00047">
    <property type="entry name" value="STROIDFINGER"/>
</dbReference>
<name>A0A4S2LB89_OPIFE</name>
<dbReference type="InterPro" id="IPR013088">
    <property type="entry name" value="Znf_NHR/GATA"/>
</dbReference>
<evidence type="ECO:0000313" key="13">
    <source>
        <dbReference type="Proteomes" id="UP000308267"/>
    </source>
</evidence>
<dbReference type="Gene3D" id="3.30.50.10">
    <property type="entry name" value="Erythroid Transcription Factor GATA-1, subunit A"/>
    <property type="match status" value="1"/>
</dbReference>
<evidence type="ECO:0000256" key="3">
    <source>
        <dbReference type="ARBA" id="ARBA00022833"/>
    </source>
</evidence>
<dbReference type="FunFam" id="3.30.50.10:FF:000116">
    <property type="entry name" value="Nuclear receptor subfamily 4, group A, member 1"/>
    <property type="match status" value="1"/>
</dbReference>
<dbReference type="InterPro" id="IPR035500">
    <property type="entry name" value="NHR-like_dom_sf"/>
</dbReference>
<dbReference type="GO" id="GO:0035259">
    <property type="term" value="F:nuclear glucocorticoid receptor binding"/>
    <property type="evidence" value="ECO:0007669"/>
    <property type="project" value="TreeGrafter"/>
</dbReference>
<evidence type="ECO:0000256" key="6">
    <source>
        <dbReference type="ARBA" id="ARBA00023163"/>
    </source>
</evidence>
<keyword evidence="1" id="KW-0479">Metal-binding</keyword>
<dbReference type="InterPro" id="IPR001723">
    <property type="entry name" value="Nuclear_hrmn_rcpt"/>
</dbReference>
<dbReference type="GO" id="GO:0008270">
    <property type="term" value="F:zinc ion binding"/>
    <property type="evidence" value="ECO:0007669"/>
    <property type="project" value="UniProtKB-KW"/>
</dbReference>
<feature type="domain" description="Nuclear receptor" evidence="10">
    <location>
        <begin position="856"/>
        <end position="931"/>
    </location>
</feature>
<feature type="region of interest" description="Disordered" evidence="9">
    <location>
        <begin position="76"/>
        <end position="105"/>
    </location>
</feature>
<evidence type="ECO:0000256" key="2">
    <source>
        <dbReference type="ARBA" id="ARBA00022771"/>
    </source>
</evidence>
<evidence type="ECO:0000256" key="5">
    <source>
        <dbReference type="ARBA" id="ARBA00023125"/>
    </source>
</evidence>
<keyword evidence="6" id="KW-0804">Transcription</keyword>
<keyword evidence="5" id="KW-0238">DNA-binding</keyword>
<feature type="compositionally biased region" description="Polar residues" evidence="9">
    <location>
        <begin position="491"/>
        <end position="504"/>
    </location>
</feature>
<dbReference type="SUPFAM" id="SSF48508">
    <property type="entry name" value="Nuclear receptor ligand-binding domain"/>
    <property type="match status" value="1"/>
</dbReference>
<dbReference type="GO" id="GO:0000981">
    <property type="term" value="F:DNA-binding transcription factor activity, RNA polymerase II-specific"/>
    <property type="evidence" value="ECO:0007669"/>
    <property type="project" value="TreeGrafter"/>
</dbReference>